<dbReference type="SUPFAM" id="SSF52799">
    <property type="entry name" value="(Phosphotyrosine protein) phosphatases II"/>
    <property type="match status" value="1"/>
</dbReference>
<protein>
    <recommendedName>
        <fullName evidence="4">Tyrosine phosphatase</fullName>
    </recommendedName>
</protein>
<feature type="compositionally biased region" description="Low complexity" evidence="1">
    <location>
        <begin position="316"/>
        <end position="330"/>
    </location>
</feature>
<dbReference type="OrthoDB" id="6375174at2759"/>
<evidence type="ECO:0000256" key="1">
    <source>
        <dbReference type="SAM" id="MobiDB-lite"/>
    </source>
</evidence>
<name>A0A0N1PE45_LEPSE</name>
<dbReference type="CDD" id="cd14501">
    <property type="entry name" value="PFA-DSP"/>
    <property type="match status" value="1"/>
</dbReference>
<feature type="region of interest" description="Disordered" evidence="1">
    <location>
        <begin position="316"/>
        <end position="342"/>
    </location>
</feature>
<dbReference type="Proteomes" id="UP000038009">
    <property type="component" value="Unassembled WGS sequence"/>
</dbReference>
<dbReference type="PANTHER" id="PTHR31126:SF58">
    <property type="entry name" value="TYROSINE PHOSPHATASE"/>
    <property type="match status" value="1"/>
</dbReference>
<proteinExistence type="predicted"/>
<dbReference type="PANTHER" id="PTHR31126">
    <property type="entry name" value="TYROSINE-PROTEIN PHOSPHATASE"/>
    <property type="match status" value="1"/>
</dbReference>
<dbReference type="InterPro" id="IPR004861">
    <property type="entry name" value="Siw14-like"/>
</dbReference>
<feature type="region of interest" description="Disordered" evidence="1">
    <location>
        <begin position="200"/>
        <end position="246"/>
    </location>
</feature>
<dbReference type="GO" id="GO:0005737">
    <property type="term" value="C:cytoplasm"/>
    <property type="evidence" value="ECO:0007669"/>
    <property type="project" value="TreeGrafter"/>
</dbReference>
<evidence type="ECO:0000313" key="2">
    <source>
        <dbReference type="EMBL" id="KPI90864.1"/>
    </source>
</evidence>
<reference evidence="2 3" key="1">
    <citation type="journal article" date="2015" name="PLoS Pathog.">
        <title>Leptomonas seymouri: Adaptations to the Dixenous Life Cycle Analyzed by Genome Sequencing, Transcriptome Profiling and Co-infection with Leishmania donovani.</title>
        <authorList>
            <person name="Kraeva N."/>
            <person name="Butenko A."/>
            <person name="Hlavacova J."/>
            <person name="Kostygov A."/>
            <person name="Myskova J."/>
            <person name="Grybchuk D."/>
            <person name="Lestinova T."/>
            <person name="Votypka J."/>
            <person name="Volf P."/>
            <person name="Opperdoes F."/>
            <person name="Flegontov P."/>
            <person name="Lukes J."/>
            <person name="Yurchenko V."/>
        </authorList>
    </citation>
    <scope>NUCLEOTIDE SEQUENCE [LARGE SCALE GENOMIC DNA]</scope>
    <source>
        <strain evidence="2 3">ATCC 30220</strain>
    </source>
</reference>
<dbReference type="Pfam" id="PF03162">
    <property type="entry name" value="Y_phosphatase2"/>
    <property type="match status" value="1"/>
</dbReference>
<evidence type="ECO:0000313" key="3">
    <source>
        <dbReference type="Proteomes" id="UP000038009"/>
    </source>
</evidence>
<dbReference type="AlphaFoldDB" id="A0A0N1PE45"/>
<accession>A0A0N1PE45</accession>
<feature type="compositionally biased region" description="Acidic residues" evidence="1">
    <location>
        <begin position="231"/>
        <end position="245"/>
    </location>
</feature>
<gene>
    <name evidence="2" type="ORF">ABL78_0097</name>
</gene>
<dbReference type="VEuPathDB" id="TriTrypDB:Lsey_0001_0970"/>
<dbReference type="EMBL" id="LJSK01000001">
    <property type="protein sequence ID" value="KPI90864.1"/>
    <property type="molecule type" value="Genomic_DNA"/>
</dbReference>
<dbReference type="GO" id="GO:0016791">
    <property type="term" value="F:phosphatase activity"/>
    <property type="evidence" value="ECO:0007669"/>
    <property type="project" value="TreeGrafter"/>
</dbReference>
<evidence type="ECO:0008006" key="4">
    <source>
        <dbReference type="Google" id="ProtNLM"/>
    </source>
</evidence>
<dbReference type="OMA" id="GCMRRYQ"/>
<organism evidence="2 3">
    <name type="scientific">Leptomonas seymouri</name>
    <dbReference type="NCBI Taxonomy" id="5684"/>
    <lineage>
        <taxon>Eukaryota</taxon>
        <taxon>Discoba</taxon>
        <taxon>Euglenozoa</taxon>
        <taxon>Kinetoplastea</taxon>
        <taxon>Metakinetoplastina</taxon>
        <taxon>Trypanosomatida</taxon>
        <taxon>Trypanosomatidae</taxon>
        <taxon>Leishmaniinae</taxon>
        <taxon>Leptomonas</taxon>
    </lineage>
</organism>
<comment type="caution">
    <text evidence="2">The sequence shown here is derived from an EMBL/GenBank/DDBJ whole genome shotgun (WGS) entry which is preliminary data.</text>
</comment>
<dbReference type="Gene3D" id="3.90.190.10">
    <property type="entry name" value="Protein tyrosine phosphatase superfamily"/>
    <property type="match status" value="1"/>
</dbReference>
<feature type="compositionally biased region" description="Basic and acidic residues" evidence="1">
    <location>
        <begin position="413"/>
        <end position="422"/>
    </location>
</feature>
<feature type="region of interest" description="Disordered" evidence="1">
    <location>
        <begin position="399"/>
        <end position="428"/>
    </location>
</feature>
<dbReference type="InterPro" id="IPR029021">
    <property type="entry name" value="Prot-tyrosine_phosphatase-like"/>
</dbReference>
<keyword evidence="3" id="KW-1185">Reference proteome</keyword>
<dbReference type="FunFam" id="3.90.190.10:FF:000187">
    <property type="entry name" value="Tyrosine phosphatase family, putative"/>
    <property type="match status" value="1"/>
</dbReference>
<sequence>MASSSKGNGPTLVPPLNFAMVEEGVFRSAYPTEATVPYLRHIGIRNVVLLSIETLPNPVKRSLGADVTGKTAAGYATRGPIRVINVAEMRTWRVDGMNSGDDFSRRDVIRALDFAVDRQWHPVLFACPLGELQTNLLVGCMRRYQHWSLASIFSECELFTKVCRNLRSSLLSMIEAWDPVTFPISAVNIQYRNREMHLRDRTQAHQEQRRHRRTTAAASSTRNRKPTLFDSAEDVGEEEEEDVDDAVCSGTRDLIEKPATADTLVSSVAPLQNNALSEASWRQTPLSVELKASNPGAAFISTSGQRPPMTMRRAAAQRLRDQQQQQQSQQNTPVRNGGEAGESCFSFLQDDKELGVLWAEWFLEALRLSEELRTHTLSSPTAGKPSVLKPFGEALPPPHIRYAGVRNPPALDSRSKFTKESIVEEDDD</sequence>